<name>A0A846XHX9_9NOCA</name>
<proteinExistence type="predicted"/>
<organism evidence="1 2">
    <name type="scientific">Nocardia speluncae</name>
    <dbReference type="NCBI Taxonomy" id="419477"/>
    <lineage>
        <taxon>Bacteria</taxon>
        <taxon>Bacillati</taxon>
        <taxon>Actinomycetota</taxon>
        <taxon>Actinomycetes</taxon>
        <taxon>Mycobacteriales</taxon>
        <taxon>Nocardiaceae</taxon>
        <taxon>Nocardia</taxon>
    </lineage>
</organism>
<sequence>MIGMLVTGTEQRITQLRKGRAPLIEARHTVVPGWSDQVFTVVAPHT</sequence>
<keyword evidence="2" id="KW-1185">Reference proteome</keyword>
<dbReference type="Proteomes" id="UP000565715">
    <property type="component" value="Unassembled WGS sequence"/>
</dbReference>
<gene>
    <name evidence="1" type="ORF">HGA13_18030</name>
</gene>
<reference evidence="1 2" key="1">
    <citation type="submission" date="2020-04" db="EMBL/GenBank/DDBJ databases">
        <title>MicrobeNet Type strains.</title>
        <authorList>
            <person name="Nicholson A.C."/>
        </authorList>
    </citation>
    <scope>NUCLEOTIDE SEQUENCE [LARGE SCALE GENOMIC DNA]</scope>
    <source>
        <strain evidence="1 2">DSM 45078</strain>
    </source>
</reference>
<evidence type="ECO:0000313" key="2">
    <source>
        <dbReference type="Proteomes" id="UP000565715"/>
    </source>
</evidence>
<dbReference type="RefSeq" id="WP_168443459.1">
    <property type="nucleotide sequence ID" value="NZ_JAAXOO010000004.1"/>
</dbReference>
<accession>A0A846XHX9</accession>
<comment type="caution">
    <text evidence="1">The sequence shown here is derived from an EMBL/GenBank/DDBJ whole genome shotgun (WGS) entry which is preliminary data.</text>
</comment>
<evidence type="ECO:0000313" key="1">
    <source>
        <dbReference type="EMBL" id="NKY34955.1"/>
    </source>
</evidence>
<dbReference type="AlphaFoldDB" id="A0A846XHX9"/>
<dbReference type="EMBL" id="JAAXOO010000004">
    <property type="protein sequence ID" value="NKY34955.1"/>
    <property type="molecule type" value="Genomic_DNA"/>
</dbReference>
<protein>
    <submittedName>
        <fullName evidence="1">Uncharacterized protein</fullName>
    </submittedName>
</protein>